<feature type="chain" id="PRO_5005298781" description="DUF2946 domain-containing protein" evidence="1">
    <location>
        <begin position="25"/>
        <end position="116"/>
    </location>
</feature>
<sequence length="116" mass="13135">MNINRFSKYIMIVLILLQSLSAVAKSVDFHMLDPEHLQTTHVHALDDNQSSYEIAEDGLHNPADCHHCGHCNGSHVQGAPHAYLHQLFVFKHTHSFIYQNSVIESPSSKLLRPPKK</sequence>
<evidence type="ECO:0000256" key="1">
    <source>
        <dbReference type="SAM" id="SignalP"/>
    </source>
</evidence>
<dbReference type="EMBL" id="LAZL01000002">
    <property type="protein sequence ID" value="KMT66755.1"/>
    <property type="molecule type" value="Genomic_DNA"/>
</dbReference>
<name>A0A0J8GVE2_9ALTE</name>
<dbReference type="STRING" id="1513271.XM47_01115"/>
<proteinExistence type="predicted"/>
<reference evidence="2 3" key="1">
    <citation type="submission" date="2015-04" db="EMBL/GenBank/DDBJ databases">
        <title>Draft Genome Sequence of the Novel Agar-Digesting Marine Bacterium Q1.</title>
        <authorList>
            <person name="Li Y."/>
            <person name="Li D."/>
            <person name="Chen G."/>
            <person name="Du Z."/>
        </authorList>
    </citation>
    <scope>NUCLEOTIDE SEQUENCE [LARGE SCALE GENOMIC DNA]</scope>
    <source>
        <strain evidence="2 3">Q1</strain>
    </source>
</reference>
<accession>A0A0J8GVE2</accession>
<dbReference type="AlphaFoldDB" id="A0A0J8GVE2"/>
<evidence type="ECO:0000313" key="2">
    <source>
        <dbReference type="EMBL" id="KMT66755.1"/>
    </source>
</evidence>
<comment type="caution">
    <text evidence="2">The sequence shown here is derived from an EMBL/GenBank/DDBJ whole genome shotgun (WGS) entry which is preliminary data.</text>
</comment>
<protein>
    <recommendedName>
        <fullName evidence="4">DUF2946 domain-containing protein</fullName>
    </recommendedName>
</protein>
<keyword evidence="3" id="KW-1185">Reference proteome</keyword>
<dbReference type="RefSeq" id="WP_048688417.1">
    <property type="nucleotide sequence ID" value="NZ_KQ130482.1"/>
</dbReference>
<evidence type="ECO:0000313" key="3">
    <source>
        <dbReference type="Proteomes" id="UP000037600"/>
    </source>
</evidence>
<evidence type="ECO:0008006" key="4">
    <source>
        <dbReference type="Google" id="ProtNLM"/>
    </source>
</evidence>
<organism evidence="2 3">
    <name type="scientific">Catenovulum maritimum</name>
    <dbReference type="NCBI Taxonomy" id="1513271"/>
    <lineage>
        <taxon>Bacteria</taxon>
        <taxon>Pseudomonadati</taxon>
        <taxon>Pseudomonadota</taxon>
        <taxon>Gammaproteobacteria</taxon>
        <taxon>Alteromonadales</taxon>
        <taxon>Alteromonadaceae</taxon>
        <taxon>Catenovulum</taxon>
    </lineage>
</organism>
<feature type="signal peptide" evidence="1">
    <location>
        <begin position="1"/>
        <end position="24"/>
    </location>
</feature>
<dbReference type="OrthoDB" id="6293808at2"/>
<dbReference type="PATRIC" id="fig|1513271.3.peg.235"/>
<dbReference type="Proteomes" id="UP000037600">
    <property type="component" value="Unassembled WGS sequence"/>
</dbReference>
<gene>
    <name evidence="2" type="ORF">XM47_01115</name>
</gene>
<keyword evidence="1" id="KW-0732">Signal</keyword>